<keyword evidence="3" id="KW-1185">Reference proteome</keyword>
<reference evidence="2" key="1">
    <citation type="submission" date="2020-06" db="EMBL/GenBank/DDBJ databases">
        <title>WGS assembly of Ceratodon purpureus strain R40.</title>
        <authorList>
            <person name="Carey S.B."/>
            <person name="Jenkins J."/>
            <person name="Shu S."/>
            <person name="Lovell J.T."/>
            <person name="Sreedasyam A."/>
            <person name="Maumus F."/>
            <person name="Tiley G.P."/>
            <person name="Fernandez-Pozo N."/>
            <person name="Barry K."/>
            <person name="Chen C."/>
            <person name="Wang M."/>
            <person name="Lipzen A."/>
            <person name="Daum C."/>
            <person name="Saski C.A."/>
            <person name="Payton A.C."/>
            <person name="Mcbreen J.C."/>
            <person name="Conrad R.E."/>
            <person name="Kollar L.M."/>
            <person name="Olsson S."/>
            <person name="Huttunen S."/>
            <person name="Landis J.B."/>
            <person name="Wickett N.J."/>
            <person name="Johnson M.G."/>
            <person name="Rensing S.A."/>
            <person name="Grimwood J."/>
            <person name="Schmutz J."/>
            <person name="Mcdaniel S.F."/>
        </authorList>
    </citation>
    <scope>NUCLEOTIDE SEQUENCE</scope>
    <source>
        <strain evidence="2">R40</strain>
    </source>
</reference>
<organism evidence="2 3">
    <name type="scientific">Ceratodon purpureus</name>
    <name type="common">Fire moss</name>
    <name type="synonym">Dicranum purpureum</name>
    <dbReference type="NCBI Taxonomy" id="3225"/>
    <lineage>
        <taxon>Eukaryota</taxon>
        <taxon>Viridiplantae</taxon>
        <taxon>Streptophyta</taxon>
        <taxon>Embryophyta</taxon>
        <taxon>Bryophyta</taxon>
        <taxon>Bryophytina</taxon>
        <taxon>Bryopsida</taxon>
        <taxon>Dicranidae</taxon>
        <taxon>Pseudoditrichales</taxon>
        <taxon>Ditrichaceae</taxon>
        <taxon>Ceratodon</taxon>
    </lineage>
</organism>
<dbReference type="Proteomes" id="UP000822688">
    <property type="component" value="Chromosome 2"/>
</dbReference>
<proteinExistence type="predicted"/>
<comment type="caution">
    <text evidence="2">The sequence shown here is derived from an EMBL/GenBank/DDBJ whole genome shotgun (WGS) entry which is preliminary data.</text>
</comment>
<evidence type="ECO:0000256" key="1">
    <source>
        <dbReference type="SAM" id="MobiDB-lite"/>
    </source>
</evidence>
<gene>
    <name evidence="2" type="ORF">KC19_2G051300</name>
</gene>
<evidence type="ECO:0000313" key="2">
    <source>
        <dbReference type="EMBL" id="KAG0585946.1"/>
    </source>
</evidence>
<protein>
    <submittedName>
        <fullName evidence="2">Uncharacterized protein</fullName>
    </submittedName>
</protein>
<sequence>MGGALASPAIATDVFSDDANDNEQYSTAPPSRQDLARKSHSLEVYCNTAQTIGAPFSDDGAVVNSTSVNAMVQVPPGDATSPHVPPAVSIQLAPLADERMVAGPSAIQETGTVSEVEIGPEITLGFQSVADYNFIISLDVIEEQ</sequence>
<feature type="region of interest" description="Disordered" evidence="1">
    <location>
        <begin position="1"/>
        <end position="34"/>
    </location>
</feature>
<name>A0A8T0IT40_CERPU</name>
<accession>A0A8T0IT40</accession>
<evidence type="ECO:0000313" key="3">
    <source>
        <dbReference type="Proteomes" id="UP000822688"/>
    </source>
</evidence>
<dbReference type="EMBL" id="CM026422">
    <property type="protein sequence ID" value="KAG0585946.1"/>
    <property type="molecule type" value="Genomic_DNA"/>
</dbReference>
<dbReference type="AlphaFoldDB" id="A0A8T0IT40"/>